<organism evidence="1">
    <name type="scientific">Candidatus Nitrosarchaeum limnium SFB1</name>
    <dbReference type="NCBI Taxonomy" id="886738"/>
    <lineage>
        <taxon>Archaea</taxon>
        <taxon>Nitrososphaerota</taxon>
        <taxon>Nitrososphaeria</taxon>
        <taxon>Nitrosopumilales</taxon>
        <taxon>Nitrosopumilaceae</taxon>
        <taxon>Nitrosarchaeum</taxon>
    </lineage>
</organism>
<evidence type="ECO:0000313" key="1">
    <source>
        <dbReference type="EMBL" id="EGG43049.1"/>
    </source>
</evidence>
<dbReference type="EMBL" id="AEGP01000014">
    <property type="protein sequence ID" value="EGG43049.1"/>
    <property type="molecule type" value="Genomic_DNA"/>
</dbReference>
<reference evidence="1" key="1">
    <citation type="journal article" date="2011" name="PLoS ONE">
        <title>Genome of a low-salinity ammonia-oxidizing archaeon determined by single-cell and metagenomic analysis.</title>
        <authorList>
            <person name="Blainey P.C."/>
            <person name="Mosier A.C."/>
            <person name="Potanina A."/>
            <person name="Francis C.A."/>
            <person name="Quake S.R."/>
        </authorList>
    </citation>
    <scope>NUCLEOTIDE SEQUENCE [LARGE SCALE GENOMIC DNA]</scope>
    <source>
        <strain evidence="1">SFB1</strain>
    </source>
</reference>
<gene>
    <name evidence="1" type="ORF">Nlim_0099</name>
</gene>
<name>F3KI08_9ARCH</name>
<dbReference type="HOGENOM" id="CLU_149755_0_0_2"/>
<sequence>MVVSTIGFGASLSTNPGINRIGASDNQVVAAARGNVTALAWTEEVNSAGNVAVKQIVFTVGNEDSATAHTFQVCAVLEGPIGVFQPPLGTSPSCVSTSSISASGSLALQNLNFTNTVPVSDVANISFSIEELS</sequence>
<protein>
    <submittedName>
        <fullName evidence="1">Uncharacterized protein</fullName>
    </submittedName>
</protein>
<dbReference type="Proteomes" id="UP000004348">
    <property type="component" value="Chromosome"/>
</dbReference>
<dbReference type="AlphaFoldDB" id="F3KI08"/>
<comment type="caution">
    <text evidence="1">The sequence shown here is derived from an EMBL/GenBank/DDBJ whole genome shotgun (WGS) entry which is preliminary data.</text>
</comment>
<accession>F3KI08</accession>
<proteinExistence type="predicted"/>